<comment type="caution">
    <text evidence="1">The sequence shown here is derived from an EMBL/GenBank/DDBJ whole genome shotgun (WGS) entry which is preliminary data.</text>
</comment>
<dbReference type="AlphaFoldDB" id="A0A699I195"/>
<sequence length="191" mass="20634">KDIQALHFLQKSVDLQRGTYGGSKGRYGAVAGRGMGEKRYLLVMMTSITNGELFHDVPRLVSLSLVIYCKSKNQAEPSLAVEAEPKEEAKATKANIVPSGVAVAEILVRTVPVETPASSALVSCDGLGGYDLSDQLKEGNFMPLKPDLFGLEDFVNEPIVKKPIVETSEAKACVDKPKVVRKKFGSPLIED</sequence>
<dbReference type="EMBL" id="BKCJ010239507">
    <property type="protein sequence ID" value="GEZ08758.1"/>
    <property type="molecule type" value="Genomic_DNA"/>
</dbReference>
<feature type="non-terminal residue" evidence="1">
    <location>
        <position position="1"/>
    </location>
</feature>
<protein>
    <submittedName>
        <fullName evidence="1">Uncharacterized protein</fullName>
    </submittedName>
</protein>
<evidence type="ECO:0000313" key="1">
    <source>
        <dbReference type="EMBL" id="GEZ08758.1"/>
    </source>
</evidence>
<reference evidence="1" key="1">
    <citation type="journal article" date="2019" name="Sci. Rep.">
        <title>Draft genome of Tanacetum cinerariifolium, the natural source of mosquito coil.</title>
        <authorList>
            <person name="Yamashiro T."/>
            <person name="Shiraishi A."/>
            <person name="Satake H."/>
            <person name="Nakayama K."/>
        </authorList>
    </citation>
    <scope>NUCLEOTIDE SEQUENCE</scope>
</reference>
<name>A0A699I195_TANCI</name>
<gene>
    <name evidence="1" type="ORF">Tci_480731</name>
</gene>
<proteinExistence type="predicted"/>
<organism evidence="1">
    <name type="scientific">Tanacetum cinerariifolium</name>
    <name type="common">Dalmatian daisy</name>
    <name type="synonym">Chrysanthemum cinerariifolium</name>
    <dbReference type="NCBI Taxonomy" id="118510"/>
    <lineage>
        <taxon>Eukaryota</taxon>
        <taxon>Viridiplantae</taxon>
        <taxon>Streptophyta</taxon>
        <taxon>Embryophyta</taxon>
        <taxon>Tracheophyta</taxon>
        <taxon>Spermatophyta</taxon>
        <taxon>Magnoliopsida</taxon>
        <taxon>eudicotyledons</taxon>
        <taxon>Gunneridae</taxon>
        <taxon>Pentapetalae</taxon>
        <taxon>asterids</taxon>
        <taxon>campanulids</taxon>
        <taxon>Asterales</taxon>
        <taxon>Asteraceae</taxon>
        <taxon>Asteroideae</taxon>
        <taxon>Anthemideae</taxon>
        <taxon>Anthemidinae</taxon>
        <taxon>Tanacetum</taxon>
    </lineage>
</organism>
<accession>A0A699I195</accession>